<keyword evidence="2" id="KW-0813">Transport</keyword>
<feature type="transmembrane region" description="Helical" evidence="6">
    <location>
        <begin position="269"/>
        <end position="294"/>
    </location>
</feature>
<comment type="caution">
    <text evidence="8">The sequence shown here is derived from an EMBL/GenBank/DDBJ whole genome shotgun (WGS) entry which is preliminary data.</text>
</comment>
<feature type="transmembrane region" description="Helical" evidence="6">
    <location>
        <begin position="339"/>
        <end position="356"/>
    </location>
</feature>
<dbReference type="PANTHER" id="PTHR23505:SF79">
    <property type="entry name" value="PROTEIN SPINSTER"/>
    <property type="match status" value="1"/>
</dbReference>
<keyword evidence="5 6" id="KW-0472">Membrane</keyword>
<protein>
    <submittedName>
        <fullName evidence="8">MFS transporter</fullName>
    </submittedName>
</protein>
<keyword evidence="3 6" id="KW-0812">Transmembrane</keyword>
<dbReference type="Proteomes" id="UP000628854">
    <property type="component" value="Unassembled WGS sequence"/>
</dbReference>
<dbReference type="Gene3D" id="1.20.1250.20">
    <property type="entry name" value="MFS general substrate transporter like domains"/>
    <property type="match status" value="1"/>
</dbReference>
<gene>
    <name evidence="8" type="ORF">GCM10011503_08850</name>
</gene>
<dbReference type="InterPro" id="IPR020846">
    <property type="entry name" value="MFS_dom"/>
</dbReference>
<dbReference type="InterPro" id="IPR036259">
    <property type="entry name" value="MFS_trans_sf"/>
</dbReference>
<feature type="transmembrane region" description="Helical" evidence="6">
    <location>
        <begin position="466"/>
        <end position="486"/>
    </location>
</feature>
<keyword evidence="4 6" id="KW-1133">Transmembrane helix</keyword>
<dbReference type="PANTHER" id="PTHR23505">
    <property type="entry name" value="SPINSTER"/>
    <property type="match status" value="1"/>
</dbReference>
<feature type="transmembrane region" description="Helical" evidence="6">
    <location>
        <begin position="213"/>
        <end position="233"/>
    </location>
</feature>
<dbReference type="Pfam" id="PF07690">
    <property type="entry name" value="MFS_1"/>
    <property type="match status" value="1"/>
</dbReference>
<organism evidence="8 9">
    <name type="scientific">Henriciella pelagia</name>
    <dbReference type="NCBI Taxonomy" id="1977912"/>
    <lineage>
        <taxon>Bacteria</taxon>
        <taxon>Pseudomonadati</taxon>
        <taxon>Pseudomonadota</taxon>
        <taxon>Alphaproteobacteria</taxon>
        <taxon>Hyphomonadales</taxon>
        <taxon>Hyphomonadaceae</taxon>
        <taxon>Henriciella</taxon>
    </lineage>
</organism>
<evidence type="ECO:0000256" key="2">
    <source>
        <dbReference type="ARBA" id="ARBA00022448"/>
    </source>
</evidence>
<dbReference type="PROSITE" id="PS50850">
    <property type="entry name" value="MFS"/>
    <property type="match status" value="1"/>
</dbReference>
<evidence type="ECO:0000256" key="5">
    <source>
        <dbReference type="ARBA" id="ARBA00023136"/>
    </source>
</evidence>
<proteinExistence type="predicted"/>
<evidence type="ECO:0000313" key="9">
    <source>
        <dbReference type="Proteomes" id="UP000628854"/>
    </source>
</evidence>
<dbReference type="InterPro" id="IPR044770">
    <property type="entry name" value="MFS_spinster-like"/>
</dbReference>
<feature type="transmembrane region" description="Helical" evidence="6">
    <location>
        <begin position="159"/>
        <end position="180"/>
    </location>
</feature>
<evidence type="ECO:0000256" key="6">
    <source>
        <dbReference type="SAM" id="Phobius"/>
    </source>
</evidence>
<name>A0ABQ1J890_9PROT</name>
<evidence type="ECO:0000256" key="3">
    <source>
        <dbReference type="ARBA" id="ARBA00022692"/>
    </source>
</evidence>
<evidence type="ECO:0000256" key="4">
    <source>
        <dbReference type="ARBA" id="ARBA00022989"/>
    </source>
</evidence>
<keyword evidence="9" id="KW-1185">Reference proteome</keyword>
<dbReference type="CDD" id="cd17328">
    <property type="entry name" value="MFS_spinster_like"/>
    <property type="match status" value="1"/>
</dbReference>
<evidence type="ECO:0000313" key="8">
    <source>
        <dbReference type="EMBL" id="GGB62426.1"/>
    </source>
</evidence>
<feature type="domain" description="Major facilitator superfamily (MFS) profile" evidence="7">
    <location>
        <begin position="33"/>
        <end position="492"/>
    </location>
</feature>
<dbReference type="SUPFAM" id="SSF103473">
    <property type="entry name" value="MFS general substrate transporter"/>
    <property type="match status" value="1"/>
</dbReference>
<accession>A0ABQ1J890</accession>
<dbReference type="RefSeq" id="WP_084394307.1">
    <property type="nucleotide sequence ID" value="NZ_BMKF01000001.1"/>
</dbReference>
<reference evidence="9" key="1">
    <citation type="journal article" date="2019" name="Int. J. Syst. Evol. Microbiol.">
        <title>The Global Catalogue of Microorganisms (GCM) 10K type strain sequencing project: providing services to taxonomists for standard genome sequencing and annotation.</title>
        <authorList>
            <consortium name="The Broad Institute Genomics Platform"/>
            <consortium name="The Broad Institute Genome Sequencing Center for Infectious Disease"/>
            <person name="Wu L."/>
            <person name="Ma J."/>
        </authorList>
    </citation>
    <scope>NUCLEOTIDE SEQUENCE [LARGE SCALE GENOMIC DNA]</scope>
    <source>
        <strain evidence="9">CGMCC 1.15928</strain>
    </source>
</reference>
<dbReference type="EMBL" id="BMKF01000001">
    <property type="protein sequence ID" value="GGB62426.1"/>
    <property type="molecule type" value="Genomic_DNA"/>
</dbReference>
<comment type="subcellular location">
    <subcellularLocation>
        <location evidence="1">Membrane</location>
        <topology evidence="1">Multi-pass membrane protein</topology>
    </subcellularLocation>
</comment>
<feature type="transmembrane region" description="Helical" evidence="6">
    <location>
        <begin position="401"/>
        <end position="427"/>
    </location>
</feature>
<dbReference type="InterPro" id="IPR011701">
    <property type="entry name" value="MFS"/>
</dbReference>
<sequence>MAIAGTTSEGAATGAASGTGNPGYSTAGYRAYILGSLLLVYVFNFIDRAILAILNDPIKESLRLEDWHMGLLGGLAFAMLYTTLGIPIARVAERVNRKWIIIFSLVLWSAMTVLCGLATSFVMLFVLRICVGIGEAGCTPPAQSMIADYFKPSSRATAVSIYALGVPLGAMIAGVAGGWINDYVTGQGVYAMFGSWGWSWAQGLVDWQSLEGWRLAFILVGFPGVILAGILLLTMKEPPRGYTDPPQAVKPEPASFSQVMKILWNKPTYVHVVIGASLAAFAGYGIGHFVPAYFVRTHELSLSQAAIYYSLILGVCGAIGVFSSGYISDRISSRHPNALSWLPAIGMATAVPLYVFGFLQDVLWLTMPPLMVAALLKYFYLGPMYAVAGGVVDSRMRATSVAVMLFATNLIGLALGPTVSGLLSSVIKGGILSASDLELSLEACKVPANLSAEAVAVCSKADSTGLQYAIVIFACVYAWAALHYLLAGRTLQRDMVAKSA</sequence>
<evidence type="ECO:0000256" key="1">
    <source>
        <dbReference type="ARBA" id="ARBA00004141"/>
    </source>
</evidence>
<evidence type="ECO:0000259" key="7">
    <source>
        <dbReference type="PROSITE" id="PS50850"/>
    </source>
</evidence>
<feature type="transmembrane region" description="Helical" evidence="6">
    <location>
        <begin position="306"/>
        <end position="327"/>
    </location>
</feature>
<feature type="transmembrane region" description="Helical" evidence="6">
    <location>
        <begin position="67"/>
        <end position="88"/>
    </location>
</feature>
<feature type="transmembrane region" description="Helical" evidence="6">
    <location>
        <begin position="29"/>
        <end position="46"/>
    </location>
</feature>
<feature type="transmembrane region" description="Helical" evidence="6">
    <location>
        <begin position="100"/>
        <end position="127"/>
    </location>
</feature>